<keyword evidence="4" id="KW-1185">Reference proteome</keyword>
<dbReference type="eggNOG" id="ENOG502QVDG">
    <property type="taxonomic scope" value="Eukaryota"/>
</dbReference>
<dbReference type="Pfam" id="PF03781">
    <property type="entry name" value="FGE-sulfatase"/>
    <property type="match status" value="1"/>
</dbReference>
<feature type="region of interest" description="Disordered" evidence="1">
    <location>
        <begin position="280"/>
        <end position="307"/>
    </location>
</feature>
<dbReference type="InterPro" id="IPR042095">
    <property type="entry name" value="SUMF_sf"/>
</dbReference>
<dbReference type="AlphaFoldDB" id="A0A0D3K8S6"/>
<dbReference type="SUPFAM" id="SSF56436">
    <property type="entry name" value="C-type lectin-like"/>
    <property type="match status" value="1"/>
</dbReference>
<dbReference type="InterPro" id="IPR005532">
    <property type="entry name" value="SUMF_dom"/>
</dbReference>
<feature type="compositionally biased region" description="Polar residues" evidence="1">
    <location>
        <begin position="280"/>
        <end position="289"/>
    </location>
</feature>
<protein>
    <recommendedName>
        <fullName evidence="2">Sulfatase-modifying factor enzyme-like domain-containing protein</fullName>
    </recommendedName>
</protein>
<dbReference type="KEGG" id="ehx:EMIHUDRAFT_415248"/>
<dbReference type="HOGENOM" id="CLU_012431_4_0_1"/>
<evidence type="ECO:0000256" key="1">
    <source>
        <dbReference type="SAM" id="MobiDB-lite"/>
    </source>
</evidence>
<proteinExistence type="predicted"/>
<dbReference type="OMA" id="HHYQCIV"/>
<feature type="compositionally biased region" description="Low complexity" evidence="1">
    <location>
        <begin position="243"/>
        <end position="253"/>
    </location>
</feature>
<feature type="domain" description="Sulfatase-modifying factor enzyme-like" evidence="2">
    <location>
        <begin position="16"/>
        <end position="295"/>
    </location>
</feature>
<accession>A0A0D3K8S6</accession>
<dbReference type="STRING" id="2903.R1F9R4"/>
<reference evidence="4" key="1">
    <citation type="journal article" date="2013" name="Nature">
        <title>Pan genome of the phytoplankton Emiliania underpins its global distribution.</title>
        <authorList>
            <person name="Read B.A."/>
            <person name="Kegel J."/>
            <person name="Klute M.J."/>
            <person name="Kuo A."/>
            <person name="Lefebvre S.C."/>
            <person name="Maumus F."/>
            <person name="Mayer C."/>
            <person name="Miller J."/>
            <person name="Monier A."/>
            <person name="Salamov A."/>
            <person name="Young J."/>
            <person name="Aguilar M."/>
            <person name="Claverie J.M."/>
            <person name="Frickenhaus S."/>
            <person name="Gonzalez K."/>
            <person name="Herman E.K."/>
            <person name="Lin Y.C."/>
            <person name="Napier J."/>
            <person name="Ogata H."/>
            <person name="Sarno A.F."/>
            <person name="Shmutz J."/>
            <person name="Schroeder D."/>
            <person name="de Vargas C."/>
            <person name="Verret F."/>
            <person name="von Dassow P."/>
            <person name="Valentin K."/>
            <person name="Van de Peer Y."/>
            <person name="Wheeler G."/>
            <person name="Dacks J.B."/>
            <person name="Delwiche C.F."/>
            <person name="Dyhrman S.T."/>
            <person name="Glockner G."/>
            <person name="John U."/>
            <person name="Richards T."/>
            <person name="Worden A.Z."/>
            <person name="Zhang X."/>
            <person name="Grigoriev I.V."/>
            <person name="Allen A.E."/>
            <person name="Bidle K."/>
            <person name="Borodovsky M."/>
            <person name="Bowler C."/>
            <person name="Brownlee C."/>
            <person name="Cock J.M."/>
            <person name="Elias M."/>
            <person name="Gladyshev V.N."/>
            <person name="Groth M."/>
            <person name="Guda C."/>
            <person name="Hadaegh A."/>
            <person name="Iglesias-Rodriguez M.D."/>
            <person name="Jenkins J."/>
            <person name="Jones B.M."/>
            <person name="Lawson T."/>
            <person name="Leese F."/>
            <person name="Lindquist E."/>
            <person name="Lobanov A."/>
            <person name="Lomsadze A."/>
            <person name="Malik S.B."/>
            <person name="Marsh M.E."/>
            <person name="Mackinder L."/>
            <person name="Mock T."/>
            <person name="Mueller-Roeber B."/>
            <person name="Pagarete A."/>
            <person name="Parker M."/>
            <person name="Probert I."/>
            <person name="Quesneville H."/>
            <person name="Raines C."/>
            <person name="Rensing S.A."/>
            <person name="Riano-Pachon D.M."/>
            <person name="Richier S."/>
            <person name="Rokitta S."/>
            <person name="Shiraiwa Y."/>
            <person name="Soanes D.M."/>
            <person name="van der Giezen M."/>
            <person name="Wahlund T.M."/>
            <person name="Williams B."/>
            <person name="Wilson W."/>
            <person name="Wolfe G."/>
            <person name="Wurch L.L."/>
        </authorList>
    </citation>
    <scope>NUCLEOTIDE SEQUENCE</scope>
</reference>
<dbReference type="GO" id="GO:0005783">
    <property type="term" value="C:endoplasmic reticulum"/>
    <property type="evidence" value="ECO:0007669"/>
    <property type="project" value="TreeGrafter"/>
</dbReference>
<evidence type="ECO:0000313" key="3">
    <source>
        <dbReference type="EnsemblProtists" id="EOD32161"/>
    </source>
</evidence>
<reference evidence="3" key="2">
    <citation type="submission" date="2024-10" db="UniProtKB">
        <authorList>
            <consortium name="EnsemblProtists"/>
        </authorList>
    </citation>
    <scope>IDENTIFICATION</scope>
</reference>
<dbReference type="Proteomes" id="UP000013827">
    <property type="component" value="Unassembled WGS sequence"/>
</dbReference>
<dbReference type="InterPro" id="IPR051043">
    <property type="entry name" value="Sulfatase_Mod_Factor_Kinase"/>
</dbReference>
<feature type="region of interest" description="Disordered" evidence="1">
    <location>
        <begin position="231"/>
        <end position="255"/>
    </location>
</feature>
<sequence>MGHDNRSLSPSTFDPDGEGPSRRVSVSGLWVGKTEVSNREWAAFAAATGYESESERFGWSFVFEPQMTAQAAAEATQKVEVAPWWIAVNGATWRQPHGPGSDALTDELRHHPVVHVSWNDAVAYCAWAYPAGGGGVGAGRLPTEAEWELAARGAPADAERSYPWGDELEPAAGHRANIWQGHFPTKNSAEDGWTFTSPVDSFEPQNEHGLHHVIGNVWEWTRDYWTTRHRRSKKVLKDPRGPGRPAGAQGAVPDRVKKGGSFLCHASYCFRYRVTARSQNTEDTGTSNLGIRCARSAPPPANEKEEL</sequence>
<feature type="region of interest" description="Disordered" evidence="1">
    <location>
        <begin position="1"/>
        <end position="24"/>
    </location>
</feature>
<dbReference type="PANTHER" id="PTHR23150:SF19">
    <property type="entry name" value="FORMYLGLYCINE-GENERATING ENZYME"/>
    <property type="match status" value="1"/>
</dbReference>
<dbReference type="InterPro" id="IPR016187">
    <property type="entry name" value="CTDL_fold"/>
</dbReference>
<name>A0A0D3K8S6_EMIH1</name>
<dbReference type="PaxDb" id="2903-EOD32161"/>
<dbReference type="RefSeq" id="XP_005784590.1">
    <property type="nucleotide sequence ID" value="XM_005784533.1"/>
</dbReference>
<dbReference type="GO" id="GO:0120147">
    <property type="term" value="F:formylglycine-generating oxidase activity"/>
    <property type="evidence" value="ECO:0007669"/>
    <property type="project" value="TreeGrafter"/>
</dbReference>
<organism evidence="3 4">
    <name type="scientific">Emiliania huxleyi (strain CCMP1516)</name>
    <dbReference type="NCBI Taxonomy" id="280463"/>
    <lineage>
        <taxon>Eukaryota</taxon>
        <taxon>Haptista</taxon>
        <taxon>Haptophyta</taxon>
        <taxon>Prymnesiophyceae</taxon>
        <taxon>Isochrysidales</taxon>
        <taxon>Noelaerhabdaceae</taxon>
        <taxon>Emiliania</taxon>
    </lineage>
</organism>
<dbReference type="EnsemblProtists" id="EOD32161">
    <property type="protein sequence ID" value="EOD32161"/>
    <property type="gene ID" value="EMIHUDRAFT_415248"/>
</dbReference>
<evidence type="ECO:0000313" key="4">
    <source>
        <dbReference type="Proteomes" id="UP000013827"/>
    </source>
</evidence>
<evidence type="ECO:0000259" key="2">
    <source>
        <dbReference type="Pfam" id="PF03781"/>
    </source>
</evidence>
<dbReference type="Gene3D" id="3.90.1580.10">
    <property type="entry name" value="paralog of FGE (formylglycine-generating enzyme)"/>
    <property type="match status" value="1"/>
</dbReference>
<dbReference type="GeneID" id="17277433"/>
<dbReference type="PANTHER" id="PTHR23150">
    <property type="entry name" value="SULFATASE MODIFYING FACTOR 1, 2"/>
    <property type="match status" value="1"/>
</dbReference>